<accession>A0A0K0KW06</accession>
<evidence type="ECO:0000313" key="3">
    <source>
        <dbReference type="Proteomes" id="UP000207741"/>
    </source>
</evidence>
<dbReference type="Proteomes" id="UP000207741">
    <property type="component" value="Segment"/>
</dbReference>
<dbReference type="OrthoDB" id="33426at10239"/>
<keyword evidence="3" id="KW-1185">Reference proteome</keyword>
<dbReference type="EMBL" id="KM359505">
    <property type="protein sequence ID" value="AIR93512.1"/>
    <property type="molecule type" value="Genomic_DNA"/>
</dbReference>
<sequence>MSEEKLNFILEATKSHKHTGRTFFDHLHRTSGIVKNLCDHMGIEDSEYLVDAALYHSIYGTDYYEFNEQISREKVTSLIGEKAEKLVHFFCSLSDRSVQILQHKFESSLQRDLYILEYANVIEISIADVQKTSALNPSKIFRLKLLRANLIDHYKLDVPPLPFNFA</sequence>
<dbReference type="InterPro" id="IPR049202">
    <property type="entry name" value="DUF6817"/>
</dbReference>
<protein>
    <recommendedName>
        <fullName evidence="1">DUF6817 domain-containing protein</fullName>
    </recommendedName>
</protein>
<evidence type="ECO:0000259" key="1">
    <source>
        <dbReference type="Pfam" id="PF20680"/>
    </source>
</evidence>
<feature type="domain" description="DUF6817" evidence="1">
    <location>
        <begin position="13"/>
        <end position="93"/>
    </location>
</feature>
<dbReference type="GeneID" id="26640231"/>
<dbReference type="KEGG" id="vg:26640231"/>
<name>A0A0K0KW06_9CAUD</name>
<proteinExistence type="predicted"/>
<dbReference type="RefSeq" id="YP_009213687.1">
    <property type="nucleotide sequence ID" value="NC_028955.1"/>
</dbReference>
<reference evidence="3" key="1">
    <citation type="submission" date="2014-08" db="EMBL/GenBank/DDBJ databases">
        <authorList>
            <person name="Edwards T."/>
        </authorList>
    </citation>
    <scope>NUCLEOTIDE SEQUENCE [LARGE SCALE GENOMIC DNA]</scope>
</reference>
<dbReference type="Pfam" id="PF20680">
    <property type="entry name" value="DUF6817"/>
    <property type="match status" value="1"/>
</dbReference>
<evidence type="ECO:0000313" key="2">
    <source>
        <dbReference type="EMBL" id="AIR93512.1"/>
    </source>
</evidence>
<organism evidence="2 3">
    <name type="scientific">Prochlorococcus phage P-TIM68</name>
    <dbReference type="NCBI Taxonomy" id="1542477"/>
    <lineage>
        <taxon>Viruses</taxon>
        <taxon>Duplodnaviria</taxon>
        <taxon>Heunggongvirae</taxon>
        <taxon>Uroviricota</taxon>
        <taxon>Caudoviricetes</taxon>
        <taxon>Pantevenvirales</taxon>
        <taxon>Kyanoviridae</taxon>
        <taxon>Haifavirus</taxon>
        <taxon>Haifavirus tim68</taxon>
    </lineage>
</organism>